<dbReference type="GO" id="GO:0016757">
    <property type="term" value="F:glycosyltransferase activity"/>
    <property type="evidence" value="ECO:0007669"/>
    <property type="project" value="UniProtKB-KW"/>
</dbReference>
<name>A0ABZ2M547_9BACT</name>
<dbReference type="InterPro" id="IPR038731">
    <property type="entry name" value="RgtA/B/C-like"/>
</dbReference>
<dbReference type="InterPro" id="IPR056785">
    <property type="entry name" value="YkcA/B-like_C"/>
</dbReference>
<proteinExistence type="predicted"/>
<evidence type="ECO:0000256" key="8">
    <source>
        <dbReference type="SAM" id="MobiDB-lite"/>
    </source>
</evidence>
<feature type="transmembrane region" description="Helical" evidence="9">
    <location>
        <begin position="20"/>
        <end position="42"/>
    </location>
</feature>
<feature type="transmembrane region" description="Helical" evidence="9">
    <location>
        <begin position="223"/>
        <end position="243"/>
    </location>
</feature>
<feature type="transmembrane region" description="Helical" evidence="9">
    <location>
        <begin position="183"/>
        <end position="211"/>
    </location>
</feature>
<evidence type="ECO:0000256" key="7">
    <source>
        <dbReference type="ARBA" id="ARBA00023136"/>
    </source>
</evidence>
<evidence type="ECO:0000313" key="13">
    <source>
        <dbReference type="Proteomes" id="UP001370348"/>
    </source>
</evidence>
<dbReference type="PANTHER" id="PTHR33908">
    <property type="entry name" value="MANNOSYLTRANSFERASE YKCB-RELATED"/>
    <property type="match status" value="1"/>
</dbReference>
<accession>A0ABZ2M547</accession>
<evidence type="ECO:0000256" key="3">
    <source>
        <dbReference type="ARBA" id="ARBA00022676"/>
    </source>
</evidence>
<feature type="region of interest" description="Disordered" evidence="8">
    <location>
        <begin position="606"/>
        <end position="638"/>
    </location>
</feature>
<keyword evidence="4 12" id="KW-0808">Transferase</keyword>
<keyword evidence="3 12" id="KW-0328">Glycosyltransferase</keyword>
<dbReference type="EMBL" id="CP089984">
    <property type="protein sequence ID" value="WXB18170.1"/>
    <property type="molecule type" value="Genomic_DNA"/>
</dbReference>
<reference evidence="12 13" key="1">
    <citation type="submission" date="2021-12" db="EMBL/GenBank/DDBJ databases">
        <title>Discovery of the Pendulisporaceae a myxobacterial family with distinct sporulation behavior and unique specialized metabolism.</title>
        <authorList>
            <person name="Garcia R."/>
            <person name="Popoff A."/>
            <person name="Bader C.D."/>
            <person name="Loehr J."/>
            <person name="Walesch S."/>
            <person name="Walt C."/>
            <person name="Boldt J."/>
            <person name="Bunk B."/>
            <person name="Haeckl F.J.F.P.J."/>
            <person name="Gunesch A.P."/>
            <person name="Birkelbach J."/>
            <person name="Nuebel U."/>
            <person name="Pietschmann T."/>
            <person name="Bach T."/>
            <person name="Mueller R."/>
        </authorList>
    </citation>
    <scope>NUCLEOTIDE SEQUENCE [LARGE SCALE GENOMIC DNA]</scope>
    <source>
        <strain evidence="12 13">MSr11954</strain>
    </source>
</reference>
<feature type="transmembrane region" description="Helical" evidence="9">
    <location>
        <begin position="306"/>
        <end position="323"/>
    </location>
</feature>
<evidence type="ECO:0000256" key="4">
    <source>
        <dbReference type="ARBA" id="ARBA00022679"/>
    </source>
</evidence>
<dbReference type="Pfam" id="PF13231">
    <property type="entry name" value="PMT_2"/>
    <property type="match status" value="1"/>
</dbReference>
<evidence type="ECO:0000256" key="9">
    <source>
        <dbReference type="SAM" id="Phobius"/>
    </source>
</evidence>
<keyword evidence="5 9" id="KW-0812">Transmembrane</keyword>
<feature type="transmembrane region" description="Helical" evidence="9">
    <location>
        <begin position="100"/>
        <end position="118"/>
    </location>
</feature>
<dbReference type="Pfam" id="PF24878">
    <property type="entry name" value="YkcB_C"/>
    <property type="match status" value="1"/>
</dbReference>
<keyword evidence="13" id="KW-1185">Reference proteome</keyword>
<gene>
    <name evidence="12" type="ORF">LZC94_13020</name>
</gene>
<evidence type="ECO:0000256" key="5">
    <source>
        <dbReference type="ARBA" id="ARBA00022692"/>
    </source>
</evidence>
<evidence type="ECO:0000256" key="1">
    <source>
        <dbReference type="ARBA" id="ARBA00004651"/>
    </source>
</evidence>
<feature type="domain" description="Glycosyltransferase RgtA/B/C/D-like" evidence="10">
    <location>
        <begin position="79"/>
        <end position="237"/>
    </location>
</feature>
<feature type="domain" description="Putative mannosyltransferase YkcA/B-like C-terminal" evidence="11">
    <location>
        <begin position="514"/>
        <end position="601"/>
    </location>
</feature>
<dbReference type="PANTHER" id="PTHR33908:SF3">
    <property type="entry name" value="UNDECAPRENYL PHOSPHATE-ALPHA-4-AMINO-4-DEOXY-L-ARABINOSE ARABINOSYL TRANSFERASE"/>
    <property type="match status" value="1"/>
</dbReference>
<keyword evidence="2" id="KW-1003">Cell membrane</keyword>
<organism evidence="12 13">
    <name type="scientific">Pendulispora albinea</name>
    <dbReference type="NCBI Taxonomy" id="2741071"/>
    <lineage>
        <taxon>Bacteria</taxon>
        <taxon>Pseudomonadati</taxon>
        <taxon>Myxococcota</taxon>
        <taxon>Myxococcia</taxon>
        <taxon>Myxococcales</taxon>
        <taxon>Sorangiineae</taxon>
        <taxon>Pendulisporaceae</taxon>
        <taxon>Pendulispora</taxon>
    </lineage>
</organism>
<evidence type="ECO:0000256" key="2">
    <source>
        <dbReference type="ARBA" id="ARBA00022475"/>
    </source>
</evidence>
<comment type="subcellular location">
    <subcellularLocation>
        <location evidence="1">Cell membrane</location>
        <topology evidence="1">Multi-pass membrane protein</topology>
    </subcellularLocation>
</comment>
<evidence type="ECO:0000256" key="6">
    <source>
        <dbReference type="ARBA" id="ARBA00022989"/>
    </source>
</evidence>
<evidence type="ECO:0000259" key="11">
    <source>
        <dbReference type="Pfam" id="PF24878"/>
    </source>
</evidence>
<feature type="transmembrane region" description="Helical" evidence="9">
    <location>
        <begin position="124"/>
        <end position="147"/>
    </location>
</feature>
<dbReference type="RefSeq" id="WP_394827812.1">
    <property type="nucleotide sequence ID" value="NZ_CP089984.1"/>
</dbReference>
<sequence>MNVADDPARASAAHPRISQSTAFAVLAGALAVGVFALIMGGVDRAEPHYYYAPAVRSMSDSWRAFAQGSLDPAGSITLDKMPGAFWLQAISARCFGYSHASLALPQALLAAATVFVLFDTVRRWAGAAAGLGAALAFAFTPITIALARIDIPDTALIFCQVCAAHATVRAVQTGFWRPLLAAAVWLGLAFQVKMIQAFAVLPAMALAYLLAAPGPLRARIAKGAGALAVTAAISMSWPLAMALTPKGARPYIDGSIHDSVWEMIFGYNGLGRWIALHGIGRAQISASLGGEPGALRLFGSTLAPQIGWLLPFSLLALATGIALRRGAPRTCSIRAGWLLWGGWLLVHAVEFSTTSEVHPYYTAALAPAVGALAGAGFAAMVREWKAGRRTRWLLPASVLGTAGWSAFVTSSEGDYLPWVRPLAIGLAVLGCGALAYRLALGLAVAAAAMLLGPAAWALAAAGNPMKGLSVISPMAGPARPLSSSTLAALHGFPPHVRIPASAGDMHMSTPNAPLLAYVTAHHRGERYLFAVPTANTAAPYLRAGYSVLPMGGFTGSAPMPTLGELSRAIEAGHLRYAVTGGFHATMGGAISRERQDWIKAHCQPVPPADYENTAESTGPPGNPEVLFDCRPPVSPEGT</sequence>
<keyword evidence="7 9" id="KW-0472">Membrane</keyword>
<dbReference type="EC" id="2.4.-.-" evidence="12"/>
<feature type="transmembrane region" description="Helical" evidence="9">
    <location>
        <begin position="442"/>
        <end position="462"/>
    </location>
</feature>
<keyword evidence="6 9" id="KW-1133">Transmembrane helix</keyword>
<feature type="transmembrane region" description="Helical" evidence="9">
    <location>
        <begin position="335"/>
        <end position="354"/>
    </location>
</feature>
<evidence type="ECO:0000259" key="10">
    <source>
        <dbReference type="Pfam" id="PF13231"/>
    </source>
</evidence>
<protein>
    <submittedName>
        <fullName evidence="12">Glycosyltransferase family 39 protein</fullName>
        <ecNumber evidence="12">2.4.-.-</ecNumber>
    </submittedName>
</protein>
<feature type="transmembrane region" description="Helical" evidence="9">
    <location>
        <begin position="360"/>
        <end position="380"/>
    </location>
</feature>
<dbReference type="Proteomes" id="UP001370348">
    <property type="component" value="Chromosome"/>
</dbReference>
<dbReference type="InterPro" id="IPR050297">
    <property type="entry name" value="LipidA_mod_glycosyltrf_83"/>
</dbReference>
<evidence type="ECO:0000313" key="12">
    <source>
        <dbReference type="EMBL" id="WXB18170.1"/>
    </source>
</evidence>